<evidence type="ECO:0000259" key="6">
    <source>
        <dbReference type="PROSITE" id="PS51352"/>
    </source>
</evidence>
<dbReference type="PROSITE" id="PS00194">
    <property type="entry name" value="THIOREDOXIN_1"/>
    <property type="match status" value="1"/>
</dbReference>
<accession>A0A1W2CQD2</accession>
<dbReference type="GO" id="GO:0017004">
    <property type="term" value="P:cytochrome complex assembly"/>
    <property type="evidence" value="ECO:0007669"/>
    <property type="project" value="UniProtKB-KW"/>
</dbReference>
<feature type="domain" description="Thioredoxin" evidence="6">
    <location>
        <begin position="446"/>
        <end position="589"/>
    </location>
</feature>
<evidence type="ECO:0000256" key="1">
    <source>
        <dbReference type="ARBA" id="ARBA00004196"/>
    </source>
</evidence>
<dbReference type="PANTHER" id="PTHR42852:SF6">
    <property type="entry name" value="THIOL:DISULFIDE INTERCHANGE PROTEIN DSBE"/>
    <property type="match status" value="1"/>
</dbReference>
<evidence type="ECO:0000313" key="7">
    <source>
        <dbReference type="EMBL" id="SMC87467.1"/>
    </source>
</evidence>
<dbReference type="PANTHER" id="PTHR42852">
    <property type="entry name" value="THIOL:DISULFIDE INTERCHANGE PROTEIN DSBE"/>
    <property type="match status" value="1"/>
</dbReference>
<comment type="subcellular location">
    <subcellularLocation>
        <location evidence="1">Cell envelope</location>
    </subcellularLocation>
</comment>
<dbReference type="OrthoDB" id="1095575at2"/>
<dbReference type="CDD" id="cd02966">
    <property type="entry name" value="TlpA_like_family"/>
    <property type="match status" value="1"/>
</dbReference>
<dbReference type="RefSeq" id="WP_084289331.1">
    <property type="nucleotide sequence ID" value="NZ_FWYB01000004.1"/>
</dbReference>
<protein>
    <submittedName>
        <fullName evidence="7">Thiol-disulfide isomerase or thioredoxin</fullName>
    </submittedName>
</protein>
<evidence type="ECO:0000256" key="3">
    <source>
        <dbReference type="ARBA" id="ARBA00023157"/>
    </source>
</evidence>
<reference evidence="7 8" key="1">
    <citation type="submission" date="2017-04" db="EMBL/GenBank/DDBJ databases">
        <authorList>
            <person name="Afonso C.L."/>
            <person name="Miller P.J."/>
            <person name="Scott M.A."/>
            <person name="Spackman E."/>
            <person name="Goraichik I."/>
            <person name="Dimitrov K.M."/>
            <person name="Suarez D.L."/>
            <person name="Swayne D.E."/>
        </authorList>
    </citation>
    <scope>NUCLEOTIDE SEQUENCE [LARGE SCALE GENOMIC DNA]</scope>
    <source>
        <strain evidence="7 8">DSM 19625</strain>
    </source>
</reference>
<dbReference type="InterPro" id="IPR013740">
    <property type="entry name" value="Redoxin"/>
</dbReference>
<dbReference type="InterPro" id="IPR036249">
    <property type="entry name" value="Thioredoxin-like_sf"/>
</dbReference>
<proteinExistence type="predicted"/>
<dbReference type="EMBL" id="FWYB01000004">
    <property type="protein sequence ID" value="SMC87467.1"/>
    <property type="molecule type" value="Genomic_DNA"/>
</dbReference>
<feature type="signal peptide" evidence="5">
    <location>
        <begin position="1"/>
        <end position="22"/>
    </location>
</feature>
<gene>
    <name evidence="7" type="ORF">SAMN04488101_104224</name>
</gene>
<evidence type="ECO:0000256" key="2">
    <source>
        <dbReference type="ARBA" id="ARBA00022748"/>
    </source>
</evidence>
<keyword evidence="7" id="KW-0413">Isomerase</keyword>
<dbReference type="Gene3D" id="3.40.30.10">
    <property type="entry name" value="Glutaredoxin"/>
    <property type="match status" value="1"/>
</dbReference>
<name>A0A1W2CQD2_9SPHI</name>
<keyword evidence="5" id="KW-0732">Signal</keyword>
<evidence type="ECO:0000256" key="4">
    <source>
        <dbReference type="ARBA" id="ARBA00023284"/>
    </source>
</evidence>
<dbReference type="Proteomes" id="UP000192678">
    <property type="component" value="Unassembled WGS sequence"/>
</dbReference>
<dbReference type="GO" id="GO:0016853">
    <property type="term" value="F:isomerase activity"/>
    <property type="evidence" value="ECO:0007669"/>
    <property type="project" value="UniProtKB-KW"/>
</dbReference>
<dbReference type="Pfam" id="PF08534">
    <property type="entry name" value="Redoxin"/>
    <property type="match status" value="1"/>
</dbReference>
<dbReference type="GO" id="GO:0030313">
    <property type="term" value="C:cell envelope"/>
    <property type="evidence" value="ECO:0007669"/>
    <property type="project" value="UniProtKB-SubCell"/>
</dbReference>
<dbReference type="InterPro" id="IPR013766">
    <property type="entry name" value="Thioredoxin_domain"/>
</dbReference>
<dbReference type="STRING" id="475255.SAMN04488101_104224"/>
<evidence type="ECO:0000313" key="8">
    <source>
        <dbReference type="Proteomes" id="UP000192678"/>
    </source>
</evidence>
<keyword evidence="3" id="KW-1015">Disulfide bond</keyword>
<dbReference type="GO" id="GO:0016491">
    <property type="term" value="F:oxidoreductase activity"/>
    <property type="evidence" value="ECO:0007669"/>
    <property type="project" value="InterPro"/>
</dbReference>
<sequence length="592" mass="66895">MKILKNNILFFLFLLITVDALAQEQLVNVTGLLTEKKHAEIAIWSNTAGSPRLIATAVTDPADNRFSLAVPYRADATYQLRVTIMKMGKLRLERDLGATFPIQLNAGENINVTLNPAQFDEKALKGMVVEKGAAKFSTAMVSGTLTNWKIGGELSLEKVVEGRFQKIETFNIEKGNPVFSLLIPVKEEGFYYLSTTRWKKRLYLKPNDKVALNIDGAWATETEWVKTTAENKVLVNWEQLIQPASVYGYNLEQRSRALIDSVAFKSAYQSLQPKVKDFLAGVNTPNEKFNKLFKTAGQLDNSLLPLRSLLNLAGKKHLFWLPAREFSNVPAFYREVLKQNKINSADLLLFGEGNEYINLYAKFSLSELDAQKRQGLGDAEKLQHMMSTVSNETLKAFLLKGQLEDLNVNNYSEFKHVFLPYAKYTKPESVKWKYNHVLAQFAPDTVFIGKSAYDFTLPDVNGKPVSMKDFKGKVVLIDVWATWCGPCKAQMPFLKEVEEAYKGNDNIVFVGISVDAESAKQKWLDMIKEKGLDGVQLLDKSGKAFANKYKINAIPRFLLIDKKGNWVEVRCPLPENKARLKDYIDRELNKGV</sequence>
<evidence type="ECO:0000256" key="5">
    <source>
        <dbReference type="SAM" id="SignalP"/>
    </source>
</evidence>
<organism evidence="7 8">
    <name type="scientific">Pedobacter nyackensis</name>
    <dbReference type="NCBI Taxonomy" id="475255"/>
    <lineage>
        <taxon>Bacteria</taxon>
        <taxon>Pseudomonadati</taxon>
        <taxon>Bacteroidota</taxon>
        <taxon>Sphingobacteriia</taxon>
        <taxon>Sphingobacteriales</taxon>
        <taxon>Sphingobacteriaceae</taxon>
        <taxon>Pedobacter</taxon>
    </lineage>
</organism>
<keyword evidence="8" id="KW-1185">Reference proteome</keyword>
<dbReference type="PROSITE" id="PS51352">
    <property type="entry name" value="THIOREDOXIN_2"/>
    <property type="match status" value="1"/>
</dbReference>
<dbReference type="SUPFAM" id="SSF52833">
    <property type="entry name" value="Thioredoxin-like"/>
    <property type="match status" value="1"/>
</dbReference>
<keyword evidence="4" id="KW-0676">Redox-active center</keyword>
<dbReference type="InterPro" id="IPR017937">
    <property type="entry name" value="Thioredoxin_CS"/>
</dbReference>
<dbReference type="InterPro" id="IPR050553">
    <property type="entry name" value="Thioredoxin_ResA/DsbE_sf"/>
</dbReference>
<feature type="chain" id="PRO_5013252618" evidence="5">
    <location>
        <begin position="23"/>
        <end position="592"/>
    </location>
</feature>
<dbReference type="AlphaFoldDB" id="A0A1W2CQD2"/>
<keyword evidence="2" id="KW-0201">Cytochrome c-type biogenesis</keyword>